<accession>A0A9N9G620</accession>
<evidence type="ECO:0000313" key="2">
    <source>
        <dbReference type="EMBL" id="CAG8583091.1"/>
    </source>
</evidence>
<dbReference type="EMBL" id="CAJVPY010003150">
    <property type="protein sequence ID" value="CAG8583091.1"/>
    <property type="molecule type" value="Genomic_DNA"/>
</dbReference>
<name>A0A9N9G620_9GLOM</name>
<sequence>MLLHNKENIEVSTNETSSNEVLSNKVSSNKVSSNEVSSKKTKYNDTHRGNAVRSWIWLYFKPEYEEGIRFAICQVVKVNGIKCGIKYKIGTSTSNCSTHLNNIH</sequence>
<feature type="region of interest" description="Disordered" evidence="1">
    <location>
        <begin position="1"/>
        <end position="44"/>
    </location>
</feature>
<evidence type="ECO:0000256" key="1">
    <source>
        <dbReference type="SAM" id="MobiDB-lite"/>
    </source>
</evidence>
<dbReference type="AlphaFoldDB" id="A0A9N9G620"/>
<protein>
    <submittedName>
        <fullName evidence="2">2006_t:CDS:1</fullName>
    </submittedName>
</protein>
<feature type="compositionally biased region" description="Low complexity" evidence="1">
    <location>
        <begin position="17"/>
        <end position="36"/>
    </location>
</feature>
<evidence type="ECO:0000313" key="3">
    <source>
        <dbReference type="Proteomes" id="UP000789405"/>
    </source>
</evidence>
<feature type="non-terminal residue" evidence="2">
    <location>
        <position position="104"/>
    </location>
</feature>
<organism evidence="2 3">
    <name type="scientific">Dentiscutata erythropus</name>
    <dbReference type="NCBI Taxonomy" id="1348616"/>
    <lineage>
        <taxon>Eukaryota</taxon>
        <taxon>Fungi</taxon>
        <taxon>Fungi incertae sedis</taxon>
        <taxon>Mucoromycota</taxon>
        <taxon>Glomeromycotina</taxon>
        <taxon>Glomeromycetes</taxon>
        <taxon>Diversisporales</taxon>
        <taxon>Gigasporaceae</taxon>
        <taxon>Dentiscutata</taxon>
    </lineage>
</organism>
<dbReference type="OrthoDB" id="2430297at2759"/>
<proteinExistence type="predicted"/>
<reference evidence="2" key="1">
    <citation type="submission" date="2021-06" db="EMBL/GenBank/DDBJ databases">
        <authorList>
            <person name="Kallberg Y."/>
            <person name="Tangrot J."/>
            <person name="Rosling A."/>
        </authorList>
    </citation>
    <scope>NUCLEOTIDE SEQUENCE</scope>
    <source>
        <strain evidence="2">MA453B</strain>
    </source>
</reference>
<keyword evidence="3" id="KW-1185">Reference proteome</keyword>
<comment type="caution">
    <text evidence="2">The sequence shown here is derived from an EMBL/GenBank/DDBJ whole genome shotgun (WGS) entry which is preliminary data.</text>
</comment>
<dbReference type="Proteomes" id="UP000789405">
    <property type="component" value="Unassembled WGS sequence"/>
</dbReference>
<gene>
    <name evidence="2" type="ORF">DERYTH_LOCUS6790</name>
</gene>